<dbReference type="Pfam" id="PF10200">
    <property type="entry name" value="Ndufs5"/>
    <property type="match status" value="1"/>
</dbReference>
<dbReference type="PANTHER" id="PTHR21268:SF2">
    <property type="entry name" value="NADH DEHYDROGENASE [UBIQUINONE] IRON-SULFUR PROTEIN 5"/>
    <property type="match status" value="1"/>
</dbReference>
<sequence length="129" mass="15121">MGIVYTRPPESMTLGTAVIRTPFSDITAPVGFHDGDDKCFPFQLRWIDCCEAYGREMAKEKCKYLYQDFIECSRCWKQRARLGDMMERRYQLWLQGVAGTGPKRPLFHETPRYDGFVPYSMYVDMHTLV</sequence>
<keyword evidence="11 12" id="KW-1015">Disulfide bond</keyword>
<keyword evidence="13" id="KW-0830">Ubiquinone</keyword>
<organism evidence="13 14">
    <name type="scientific">Orchesella cincta</name>
    <name type="common">Springtail</name>
    <name type="synonym">Podura cincta</name>
    <dbReference type="NCBI Taxonomy" id="48709"/>
    <lineage>
        <taxon>Eukaryota</taxon>
        <taxon>Metazoa</taxon>
        <taxon>Ecdysozoa</taxon>
        <taxon>Arthropoda</taxon>
        <taxon>Hexapoda</taxon>
        <taxon>Collembola</taxon>
        <taxon>Entomobryomorpha</taxon>
        <taxon>Entomobryoidea</taxon>
        <taxon>Orchesellidae</taxon>
        <taxon>Orchesellinae</taxon>
        <taxon>Orchesella</taxon>
    </lineage>
</organism>
<comment type="caution">
    <text evidence="13">The sequence shown here is derived from an EMBL/GenBank/DDBJ whole genome shotgun (WGS) entry which is preliminary data.</text>
</comment>
<evidence type="ECO:0000256" key="10">
    <source>
        <dbReference type="ARBA" id="ARBA00023136"/>
    </source>
</evidence>
<comment type="similarity">
    <text evidence="4">Belongs to the complex I NDUFS5 subunit family.</text>
</comment>
<evidence type="ECO:0000256" key="4">
    <source>
        <dbReference type="ARBA" id="ARBA00007372"/>
    </source>
</evidence>
<dbReference type="OrthoDB" id="9992197at2759"/>
<evidence type="ECO:0000313" key="13">
    <source>
        <dbReference type="EMBL" id="ODN05298.1"/>
    </source>
</evidence>
<dbReference type="EMBL" id="LJIJ01000025">
    <property type="protein sequence ID" value="ODN05298.1"/>
    <property type="molecule type" value="Genomic_DNA"/>
</dbReference>
<evidence type="ECO:0000256" key="12">
    <source>
        <dbReference type="PIRSR" id="PIRSR619342-50"/>
    </source>
</evidence>
<evidence type="ECO:0000256" key="9">
    <source>
        <dbReference type="ARBA" id="ARBA00023128"/>
    </source>
</evidence>
<keyword evidence="10" id="KW-0472">Membrane</keyword>
<dbReference type="GO" id="GO:0005743">
    <property type="term" value="C:mitochondrial inner membrane"/>
    <property type="evidence" value="ECO:0007669"/>
    <property type="project" value="UniProtKB-SubCell"/>
</dbReference>
<evidence type="ECO:0000256" key="11">
    <source>
        <dbReference type="ARBA" id="ARBA00023157"/>
    </source>
</evidence>
<name>A0A1D2NJ46_ORCCI</name>
<reference evidence="13 14" key="1">
    <citation type="journal article" date="2016" name="Genome Biol. Evol.">
        <title>Gene Family Evolution Reflects Adaptation to Soil Environmental Stressors in the Genome of the Collembolan Orchesella cincta.</title>
        <authorList>
            <person name="Faddeeva-Vakhrusheva A."/>
            <person name="Derks M.F."/>
            <person name="Anvar S.Y."/>
            <person name="Agamennone V."/>
            <person name="Suring W."/>
            <person name="Smit S."/>
            <person name="van Straalen N.M."/>
            <person name="Roelofs D."/>
        </authorList>
    </citation>
    <scope>NUCLEOTIDE SEQUENCE [LARGE SCALE GENOMIC DNA]</scope>
    <source>
        <tissue evidence="13">Mixed pool</tissue>
    </source>
</reference>
<keyword evidence="5" id="KW-0813">Transport</keyword>
<dbReference type="AlphaFoldDB" id="A0A1D2NJ46"/>
<dbReference type="Proteomes" id="UP000094527">
    <property type="component" value="Unassembled WGS sequence"/>
</dbReference>
<keyword evidence="9" id="KW-0496">Mitochondrion</keyword>
<evidence type="ECO:0000256" key="2">
    <source>
        <dbReference type="ARBA" id="ARBA00004569"/>
    </source>
</evidence>
<evidence type="ECO:0000256" key="8">
    <source>
        <dbReference type="ARBA" id="ARBA00022982"/>
    </source>
</evidence>
<evidence type="ECO:0000256" key="6">
    <source>
        <dbReference type="ARBA" id="ARBA00022660"/>
    </source>
</evidence>
<protein>
    <submittedName>
        <fullName evidence="13">NADH dehydrogenase [ubiquinone] iron-sulfur protein 5</fullName>
    </submittedName>
</protein>
<dbReference type="GO" id="GO:0005758">
    <property type="term" value="C:mitochondrial intermembrane space"/>
    <property type="evidence" value="ECO:0007669"/>
    <property type="project" value="UniProtKB-SubCell"/>
</dbReference>
<keyword evidence="7" id="KW-0999">Mitochondrion inner membrane</keyword>
<proteinExistence type="inferred from homology"/>
<dbReference type="InterPro" id="IPR019342">
    <property type="entry name" value="NADH_UbQ_OxRdtase_FeS-su5"/>
</dbReference>
<evidence type="ECO:0000256" key="7">
    <source>
        <dbReference type="ARBA" id="ARBA00022792"/>
    </source>
</evidence>
<accession>A0A1D2NJ46</accession>
<dbReference type="PANTHER" id="PTHR21268">
    <property type="entry name" value="NADH DEHYDROGENASE [UBIQUINONE] IRON-SULFUR PROTEIN 5"/>
    <property type="match status" value="1"/>
</dbReference>
<dbReference type="STRING" id="48709.A0A1D2NJ46"/>
<evidence type="ECO:0000256" key="3">
    <source>
        <dbReference type="ARBA" id="ARBA00004637"/>
    </source>
</evidence>
<comment type="function">
    <text evidence="1">Accessory subunit of the mitochondrial membrane respiratory chain NADH dehydrogenase (Complex I), that is believed not to be involved in catalysis. Complex I functions in the transfer of electrons from NADH to the respiratory chain. The immediate electron acceptor for the enzyme is believed to be ubiquinone.</text>
</comment>
<comment type="subcellular location">
    <subcellularLocation>
        <location evidence="3">Mitochondrion inner membrane</location>
        <topology evidence="3">Peripheral membrane protein</topology>
    </subcellularLocation>
    <subcellularLocation>
        <location evidence="2">Mitochondrion intermembrane space</location>
    </subcellularLocation>
</comment>
<keyword evidence="14" id="KW-1185">Reference proteome</keyword>
<evidence type="ECO:0000313" key="14">
    <source>
        <dbReference type="Proteomes" id="UP000094527"/>
    </source>
</evidence>
<feature type="disulfide bond" evidence="12">
    <location>
        <begin position="39"/>
        <end position="72"/>
    </location>
</feature>
<keyword evidence="6" id="KW-0679">Respiratory chain</keyword>
<feature type="disulfide bond" evidence="12">
    <location>
        <begin position="49"/>
        <end position="62"/>
    </location>
</feature>
<evidence type="ECO:0000256" key="1">
    <source>
        <dbReference type="ARBA" id="ARBA00003195"/>
    </source>
</evidence>
<evidence type="ECO:0000256" key="5">
    <source>
        <dbReference type="ARBA" id="ARBA00022448"/>
    </source>
</evidence>
<gene>
    <name evidence="13" type="ORF">Ocin01_01357</name>
</gene>
<keyword evidence="8" id="KW-0249">Electron transport</keyword>